<sequence length="185" mass="19400">MPNLSGDRTWCSLVTVNASQWAMATRSTAGAAHQLGDWSRDTTPADAILNGIEVAVACSPQSGAGLSAEDLRRPGQLRRIGLACLRHWRLDCLADNAALLITELATNALLHGSGTEFALRMIHTASEVRIEVYDGSPGRPCERAAGPDDESGRGMAIVAAIADSWGTSGTTTWCALTVPTAGKAQ</sequence>
<dbReference type="RefSeq" id="WP_159100085.1">
    <property type="nucleotide sequence ID" value="NZ_CP026304.1"/>
</dbReference>
<dbReference type="PANTHER" id="PTHR35526">
    <property type="entry name" value="ANTI-SIGMA-F FACTOR RSBW-RELATED"/>
    <property type="match status" value="1"/>
</dbReference>
<dbReference type="AlphaFoldDB" id="A0A2R4SVN7"/>
<keyword evidence="1" id="KW-0418">Kinase</keyword>
<keyword evidence="4" id="KW-1185">Reference proteome</keyword>
<evidence type="ECO:0000256" key="1">
    <source>
        <dbReference type="ARBA" id="ARBA00022527"/>
    </source>
</evidence>
<protein>
    <recommendedName>
        <fullName evidence="2">Histidine kinase/HSP90-like ATPase domain-containing protein</fullName>
    </recommendedName>
</protein>
<feature type="domain" description="Histidine kinase/HSP90-like ATPase" evidence="2">
    <location>
        <begin position="72"/>
        <end position="165"/>
    </location>
</feature>
<dbReference type="CDD" id="cd16936">
    <property type="entry name" value="HATPase_RsbW-like"/>
    <property type="match status" value="1"/>
</dbReference>
<dbReference type="KEGG" id="slk:SLUN_00365"/>
<keyword evidence="1" id="KW-0723">Serine/threonine-protein kinase</keyword>
<accession>A0A2R4SVN7</accession>
<gene>
    <name evidence="3" type="ORF">SLUN_00365</name>
</gene>
<keyword evidence="1" id="KW-0808">Transferase</keyword>
<dbReference type="Proteomes" id="UP000244201">
    <property type="component" value="Chromosome"/>
</dbReference>
<evidence type="ECO:0000259" key="2">
    <source>
        <dbReference type="Pfam" id="PF13581"/>
    </source>
</evidence>
<organism evidence="3 4">
    <name type="scientific">Streptomyces lunaelactis</name>
    <dbReference type="NCBI Taxonomy" id="1535768"/>
    <lineage>
        <taxon>Bacteria</taxon>
        <taxon>Bacillati</taxon>
        <taxon>Actinomycetota</taxon>
        <taxon>Actinomycetes</taxon>
        <taxon>Kitasatosporales</taxon>
        <taxon>Streptomycetaceae</taxon>
        <taxon>Streptomyces</taxon>
    </lineage>
</organism>
<dbReference type="InterPro" id="IPR003594">
    <property type="entry name" value="HATPase_dom"/>
</dbReference>
<dbReference type="PANTHER" id="PTHR35526:SF3">
    <property type="entry name" value="ANTI-SIGMA-F FACTOR RSBW"/>
    <property type="match status" value="1"/>
</dbReference>
<dbReference type="GO" id="GO:0004674">
    <property type="term" value="F:protein serine/threonine kinase activity"/>
    <property type="evidence" value="ECO:0007669"/>
    <property type="project" value="UniProtKB-KW"/>
</dbReference>
<reference evidence="3 4" key="1">
    <citation type="submission" date="2018-01" db="EMBL/GenBank/DDBJ databases">
        <title>Complete genome sequence of Streptomyces lunaelactis MM109T, a Ferroverdin A producer isolated from cave moonmilk deposits.</title>
        <authorList>
            <person name="Naome A."/>
            <person name="Martinet L."/>
            <person name="Maciejewska M."/>
            <person name="Anderssen S."/>
            <person name="Adam D."/>
            <person name="Tenconi E."/>
            <person name="Deflandre B."/>
            <person name="Arguelles-Arias A."/>
            <person name="Calusinska M."/>
            <person name="Copieters W."/>
            <person name="Karim L."/>
            <person name="Hanikenne M."/>
            <person name="Baurain D."/>
            <person name="van Wezel G."/>
            <person name="Smargiasso N."/>
            <person name="de Pauw E."/>
            <person name="Delfosse P."/>
            <person name="Rigali S."/>
        </authorList>
    </citation>
    <scope>NUCLEOTIDE SEQUENCE [LARGE SCALE GENOMIC DNA]</scope>
    <source>
        <strain evidence="3 4">MM109</strain>
    </source>
</reference>
<dbReference type="SUPFAM" id="SSF55874">
    <property type="entry name" value="ATPase domain of HSP90 chaperone/DNA topoisomerase II/histidine kinase"/>
    <property type="match status" value="1"/>
</dbReference>
<dbReference type="Pfam" id="PF13581">
    <property type="entry name" value="HATPase_c_2"/>
    <property type="match status" value="1"/>
</dbReference>
<dbReference type="GeneID" id="55653754"/>
<dbReference type="InterPro" id="IPR050267">
    <property type="entry name" value="Anti-sigma-factor_SerPK"/>
</dbReference>
<dbReference type="Gene3D" id="3.30.565.10">
    <property type="entry name" value="Histidine kinase-like ATPase, C-terminal domain"/>
    <property type="match status" value="1"/>
</dbReference>
<evidence type="ECO:0000313" key="3">
    <source>
        <dbReference type="EMBL" id="AVZ70949.1"/>
    </source>
</evidence>
<dbReference type="EMBL" id="CP026304">
    <property type="protein sequence ID" value="AVZ70949.1"/>
    <property type="molecule type" value="Genomic_DNA"/>
</dbReference>
<evidence type="ECO:0000313" key="4">
    <source>
        <dbReference type="Proteomes" id="UP000244201"/>
    </source>
</evidence>
<name>A0A2R4SVN7_9ACTN</name>
<proteinExistence type="predicted"/>
<dbReference type="InterPro" id="IPR036890">
    <property type="entry name" value="HATPase_C_sf"/>
</dbReference>
<dbReference type="OrthoDB" id="4166172at2"/>